<feature type="compositionally biased region" description="Pro residues" evidence="1">
    <location>
        <begin position="214"/>
        <end position="224"/>
    </location>
</feature>
<organism evidence="3 4">
    <name type="scientific">Volvox africanus</name>
    <dbReference type="NCBI Taxonomy" id="51714"/>
    <lineage>
        <taxon>Eukaryota</taxon>
        <taxon>Viridiplantae</taxon>
        <taxon>Chlorophyta</taxon>
        <taxon>core chlorophytes</taxon>
        <taxon>Chlorophyceae</taxon>
        <taxon>CS clade</taxon>
        <taxon>Chlamydomonadales</taxon>
        <taxon>Volvocaceae</taxon>
        <taxon>Volvox</taxon>
    </lineage>
</organism>
<feature type="region of interest" description="Disordered" evidence="1">
    <location>
        <begin position="26"/>
        <end position="115"/>
    </location>
</feature>
<gene>
    <name evidence="3" type="ORF">Vafri_17617</name>
</gene>
<feature type="compositionally biased region" description="Basic and acidic residues" evidence="1">
    <location>
        <begin position="105"/>
        <end position="115"/>
    </location>
</feature>
<dbReference type="AlphaFoldDB" id="A0A8J4BJM6"/>
<evidence type="ECO:0000313" key="4">
    <source>
        <dbReference type="Proteomes" id="UP000747399"/>
    </source>
</evidence>
<feature type="region of interest" description="Disordered" evidence="1">
    <location>
        <begin position="204"/>
        <end position="224"/>
    </location>
</feature>
<name>A0A8J4BJM6_9CHLO</name>
<dbReference type="Proteomes" id="UP000747399">
    <property type="component" value="Unassembled WGS sequence"/>
</dbReference>
<comment type="caution">
    <text evidence="3">The sequence shown here is derived from an EMBL/GenBank/DDBJ whole genome shotgun (WGS) entry which is preliminary data.</text>
</comment>
<dbReference type="EMBL" id="BNCO01000059">
    <property type="protein sequence ID" value="GIL63578.1"/>
    <property type="molecule type" value="Genomic_DNA"/>
</dbReference>
<evidence type="ECO:0000256" key="2">
    <source>
        <dbReference type="SAM" id="SignalP"/>
    </source>
</evidence>
<protein>
    <submittedName>
        <fullName evidence="3">Uncharacterized protein</fullName>
    </submittedName>
</protein>
<feature type="signal peptide" evidence="2">
    <location>
        <begin position="1"/>
        <end position="26"/>
    </location>
</feature>
<feature type="compositionally biased region" description="Gly residues" evidence="1">
    <location>
        <begin position="60"/>
        <end position="72"/>
    </location>
</feature>
<feature type="chain" id="PRO_5035246473" evidence="2">
    <location>
        <begin position="27"/>
        <end position="427"/>
    </location>
</feature>
<keyword evidence="2" id="KW-0732">Signal</keyword>
<accession>A0A8J4BJM6</accession>
<proteinExistence type="predicted"/>
<reference evidence="3" key="1">
    <citation type="journal article" date="2021" name="Proc. Natl. Acad. Sci. U.S.A.">
        <title>Three genomes in the algal genus Volvox reveal the fate of a haploid sex-determining region after a transition to homothallism.</title>
        <authorList>
            <person name="Yamamoto K."/>
            <person name="Hamaji T."/>
            <person name="Kawai-Toyooka H."/>
            <person name="Matsuzaki R."/>
            <person name="Takahashi F."/>
            <person name="Nishimura Y."/>
            <person name="Kawachi M."/>
            <person name="Noguchi H."/>
            <person name="Minakuchi Y."/>
            <person name="Umen J.G."/>
            <person name="Toyoda A."/>
            <person name="Nozaki H."/>
        </authorList>
    </citation>
    <scope>NUCLEOTIDE SEQUENCE</scope>
    <source>
        <strain evidence="3">NIES-3780</strain>
    </source>
</reference>
<keyword evidence="4" id="KW-1185">Reference proteome</keyword>
<evidence type="ECO:0000256" key="1">
    <source>
        <dbReference type="SAM" id="MobiDB-lite"/>
    </source>
</evidence>
<sequence>MKIEIICLYLSACILLSAGQLQLGYADTSSRPDGSVENPGRPDGAGGSGNVTVPPNNGTAGPGGPGGPGQGNNNGTARPTSGEEGNGKPPRGDDSRPRSWGSRNSRNETEFDDRKSPRKIAFLGESANVRIYPNYSDTSVFLQLRFGRIMELDAGGQPVPNHRIASLADAGRGVTFNATNRTVGNVNVSSVSVTLRPAEREEFRPVCGSGGDANPPPAPPAPPANLAPRVSVELLFGLDDVLTLPYGDTNVTVPRNGLKWTISYANWPFCNDTNALLISLDLLLPANATAAANTSGGLTTLTLRLANDYNASLSFLNYALDGPSGSIKLPANVTVLSKESDESSGGSVVRVNTVLPNPKSRGAASVWYDPTSATTSVYLSSTDPGNGYIAVVNGGGSNTTTGGAAAGLRVTFWAALAAILLSAFLMN</sequence>
<evidence type="ECO:0000313" key="3">
    <source>
        <dbReference type="EMBL" id="GIL63578.1"/>
    </source>
</evidence>